<evidence type="ECO:0000313" key="3">
    <source>
        <dbReference type="Proteomes" id="UP000297229"/>
    </source>
</evidence>
<feature type="compositionally biased region" description="Basic and acidic residues" evidence="1">
    <location>
        <begin position="26"/>
        <end position="36"/>
    </location>
</feature>
<sequence>MIDCTHSRGPLALASASTNQDTSQGRTREVDGENHRRLQTPVQSPWQAIPKSKTSRRRMGDDESDGNSTPIRQLDPVIGDV</sequence>
<evidence type="ECO:0000313" key="2">
    <source>
        <dbReference type="EMBL" id="TGO66803.1"/>
    </source>
</evidence>
<organism evidence="2 3">
    <name type="scientific">Botrytis elliptica</name>
    <dbReference type="NCBI Taxonomy" id="278938"/>
    <lineage>
        <taxon>Eukaryota</taxon>
        <taxon>Fungi</taxon>
        <taxon>Dikarya</taxon>
        <taxon>Ascomycota</taxon>
        <taxon>Pezizomycotina</taxon>
        <taxon>Leotiomycetes</taxon>
        <taxon>Helotiales</taxon>
        <taxon>Sclerotiniaceae</taxon>
        <taxon>Botrytis</taxon>
    </lineage>
</organism>
<feature type="region of interest" description="Disordered" evidence="1">
    <location>
        <begin position="1"/>
        <end position="81"/>
    </location>
</feature>
<comment type="caution">
    <text evidence="2">The sequence shown here is derived from an EMBL/GenBank/DDBJ whole genome shotgun (WGS) entry which is preliminary data.</text>
</comment>
<gene>
    <name evidence="2" type="ORF">BELL_0932g00020</name>
</gene>
<dbReference type="AlphaFoldDB" id="A0A4Z1JC92"/>
<accession>A0A4Z1JC92</accession>
<keyword evidence="3" id="KW-1185">Reference proteome</keyword>
<name>A0A4Z1JC92_9HELO</name>
<evidence type="ECO:0000256" key="1">
    <source>
        <dbReference type="SAM" id="MobiDB-lite"/>
    </source>
</evidence>
<proteinExistence type="predicted"/>
<dbReference type="EMBL" id="PQXM01000930">
    <property type="protein sequence ID" value="TGO66803.1"/>
    <property type="molecule type" value="Genomic_DNA"/>
</dbReference>
<reference evidence="2 3" key="1">
    <citation type="submission" date="2017-12" db="EMBL/GenBank/DDBJ databases">
        <title>Comparative genomics of Botrytis spp.</title>
        <authorList>
            <person name="Valero-Jimenez C.A."/>
            <person name="Tapia P."/>
            <person name="Veloso J."/>
            <person name="Silva-Moreno E."/>
            <person name="Staats M."/>
            <person name="Valdes J.H."/>
            <person name="Van Kan J.A.L."/>
        </authorList>
    </citation>
    <scope>NUCLEOTIDE SEQUENCE [LARGE SCALE GENOMIC DNA]</scope>
    <source>
        <strain evidence="2 3">Be9601</strain>
    </source>
</reference>
<protein>
    <submittedName>
        <fullName evidence="2">Uncharacterized protein</fullName>
    </submittedName>
</protein>
<dbReference type="Proteomes" id="UP000297229">
    <property type="component" value="Unassembled WGS sequence"/>
</dbReference>
<feature type="compositionally biased region" description="Polar residues" evidence="1">
    <location>
        <begin position="15"/>
        <end position="25"/>
    </location>
</feature>